<sequence length="94" mass="11233">MLRKVKFAGEASGEFRESVEWYESRAKGLGLRFTDEIDSTVERIRLNPDMYMKIAGNIRRIQVNRFPYSVFYTTEDDTLVILRIFHNKRKPVEW</sequence>
<name>A0A975BJ84_9BACT</name>
<evidence type="ECO:0000313" key="2">
    <source>
        <dbReference type="EMBL" id="QTA86360.1"/>
    </source>
</evidence>
<dbReference type="Pfam" id="PF05016">
    <property type="entry name" value="ParE_toxin"/>
    <property type="match status" value="1"/>
</dbReference>
<gene>
    <name evidence="2" type="ORF">dnm_023830</name>
</gene>
<dbReference type="KEGG" id="dmm:dnm_023830"/>
<dbReference type="AlphaFoldDB" id="A0A975BJ84"/>
<dbReference type="RefSeq" id="WP_207682026.1">
    <property type="nucleotide sequence ID" value="NZ_CP061800.1"/>
</dbReference>
<keyword evidence="3" id="KW-1185">Reference proteome</keyword>
<reference evidence="2" key="1">
    <citation type="journal article" date="2021" name="Microb. Physiol.">
        <title>Proteogenomic Insights into the Physiology of Marine, Sulfate-Reducing, Filamentous Desulfonema limicola and Desulfonema magnum.</title>
        <authorList>
            <person name="Schnaars V."/>
            <person name="Wohlbrand L."/>
            <person name="Scheve S."/>
            <person name="Hinrichs C."/>
            <person name="Reinhardt R."/>
            <person name="Rabus R."/>
        </authorList>
    </citation>
    <scope>NUCLEOTIDE SEQUENCE</scope>
    <source>
        <strain evidence="2">4be13</strain>
    </source>
</reference>
<evidence type="ECO:0000313" key="3">
    <source>
        <dbReference type="Proteomes" id="UP000663722"/>
    </source>
</evidence>
<dbReference type="Gene3D" id="3.30.2310.20">
    <property type="entry name" value="RelE-like"/>
    <property type="match status" value="1"/>
</dbReference>
<dbReference type="Proteomes" id="UP000663722">
    <property type="component" value="Chromosome"/>
</dbReference>
<protein>
    <submittedName>
        <fullName evidence="2">Toxin-antitoxin system, toxin component domain-containing protein, RelE/ParE-like</fullName>
    </submittedName>
</protein>
<organism evidence="2 3">
    <name type="scientific">Desulfonema magnum</name>
    <dbReference type="NCBI Taxonomy" id="45655"/>
    <lineage>
        <taxon>Bacteria</taxon>
        <taxon>Pseudomonadati</taxon>
        <taxon>Thermodesulfobacteriota</taxon>
        <taxon>Desulfobacteria</taxon>
        <taxon>Desulfobacterales</taxon>
        <taxon>Desulfococcaceae</taxon>
        <taxon>Desulfonema</taxon>
    </lineage>
</organism>
<keyword evidence="1" id="KW-1277">Toxin-antitoxin system</keyword>
<proteinExistence type="predicted"/>
<dbReference type="InterPro" id="IPR035093">
    <property type="entry name" value="RelE/ParE_toxin_dom_sf"/>
</dbReference>
<dbReference type="InterPro" id="IPR007712">
    <property type="entry name" value="RelE/ParE_toxin"/>
</dbReference>
<accession>A0A975BJ84</accession>
<evidence type="ECO:0000256" key="1">
    <source>
        <dbReference type="ARBA" id="ARBA00022649"/>
    </source>
</evidence>
<dbReference type="EMBL" id="CP061800">
    <property type="protein sequence ID" value="QTA86360.1"/>
    <property type="molecule type" value="Genomic_DNA"/>
</dbReference>